<feature type="compositionally biased region" description="Low complexity" evidence="1">
    <location>
        <begin position="41"/>
        <end position="58"/>
    </location>
</feature>
<feature type="region of interest" description="Disordered" evidence="1">
    <location>
        <begin position="613"/>
        <end position="664"/>
    </location>
</feature>
<feature type="compositionally biased region" description="Low complexity" evidence="1">
    <location>
        <begin position="539"/>
        <end position="550"/>
    </location>
</feature>
<keyword evidence="3" id="KW-1185">Reference proteome</keyword>
<feature type="region of interest" description="Disordered" evidence="1">
    <location>
        <begin position="408"/>
        <end position="491"/>
    </location>
</feature>
<feature type="compositionally biased region" description="Low complexity" evidence="1">
    <location>
        <begin position="129"/>
        <end position="140"/>
    </location>
</feature>
<feature type="compositionally biased region" description="Polar residues" evidence="1">
    <location>
        <begin position="206"/>
        <end position="218"/>
    </location>
</feature>
<comment type="caution">
    <text evidence="2">The sequence shown here is derived from an EMBL/GenBank/DDBJ whole genome shotgun (WGS) entry which is preliminary data.</text>
</comment>
<feature type="compositionally biased region" description="Polar residues" evidence="1">
    <location>
        <begin position="577"/>
        <end position="597"/>
    </location>
</feature>
<sequence length="933" mass="100355">MSTDVPVPAKRPPSLRSVASNASIGSSLSRRSRTRTRSKTSPRPDVSSFFPPISSPLPAAEPQVFADQLVAEPTEMVQEEEQAGPANQGAHIQFKPTPPSAFSRVPSIPQLYDLGGPGHTRKTRDSVLTQTSGFTQGSSSVYPPSTSTASGTESPPSPRSIMEPEDNNDVASYDPELDQEYDGDDVSYRLRLLVKNNYFLPPAHSKPSSSDFAATVNSKKAARPPPTPTTGFFDIFRKSRSKPSTPTGTAQTFDIYTPVLRTTSDSTTVSAYGHLPQTPRRSTSQVPGAAPDPSGRVVVVREKMYDIASAAKQAEHEMKSRGAARREDEFPGHSEVDVIDPTDVVDLPPPSAAYPFAVQASALHGMGVLDSVGAAQLADRLPPRSPGAVSVENDWRKALLHAAVNHSLSSPSVLSSPTQGNPVSPPLPRRMISHRIASPPPVEEIQSSAPSPRSRLDEANEPPRASSTLPTRVETPSMPLSPLAPPPRRLVNPLYSLSQTSLPLEEDTAPSRFSTQEPNSQSAPRLSDAYEAGVRNLMLSPPLRSRGSSEGSRRTSSDSYESFYSEEEPVADFPRPSISSSIPENRPSLSLHSQASPTTSAFQDAAYDIPSIRTSTVRQSLERPTFTAPSPIPRDSMVSPPPRVSSSLAHVTPLSPPPRSTSLGQRIPRALYVPPPLPSIPSGSQILDPGPSTPPFPITDRRGIKPLALEIPRTVVTPSIRSAPAPSSPPSFFDSIQNQPNAMDDLDSDSDDDDDDDLSPPQTPVFVDPRTRAVSNVPPSPSPSTTRSLLMRLGNHSTPYVTRSADGHSSASVSSKQAISNVPMPGAFFTERRGGKGKGRSETGHGGPPTSTFDFYQYAQQHPLMPTAGESSTTSQGLPRRPHTSEQTVKDWQSGQRTQESMRRLDGMLIQHMEAEKDAVRRMATTLQSNART</sequence>
<feature type="compositionally biased region" description="Low complexity" evidence="1">
    <location>
        <begin position="16"/>
        <end position="29"/>
    </location>
</feature>
<feature type="compositionally biased region" description="Polar residues" evidence="1">
    <location>
        <begin position="511"/>
        <end position="524"/>
    </location>
</feature>
<feature type="region of interest" description="Disordered" evidence="1">
    <location>
        <begin position="269"/>
        <end position="294"/>
    </location>
</feature>
<feature type="compositionally biased region" description="Polar residues" evidence="1">
    <location>
        <begin position="885"/>
        <end position="899"/>
    </location>
</feature>
<dbReference type="AlphaFoldDB" id="A0AAD6T077"/>
<reference evidence="2" key="1">
    <citation type="submission" date="2023-03" db="EMBL/GenBank/DDBJ databases">
        <title>Massive genome expansion in bonnet fungi (Mycena s.s.) driven by repeated elements and novel gene families across ecological guilds.</title>
        <authorList>
            <consortium name="Lawrence Berkeley National Laboratory"/>
            <person name="Harder C.B."/>
            <person name="Miyauchi S."/>
            <person name="Viragh M."/>
            <person name="Kuo A."/>
            <person name="Thoen E."/>
            <person name="Andreopoulos B."/>
            <person name="Lu D."/>
            <person name="Skrede I."/>
            <person name="Drula E."/>
            <person name="Henrissat B."/>
            <person name="Morin E."/>
            <person name="Kohler A."/>
            <person name="Barry K."/>
            <person name="LaButti K."/>
            <person name="Morin E."/>
            <person name="Salamov A."/>
            <person name="Lipzen A."/>
            <person name="Mereny Z."/>
            <person name="Hegedus B."/>
            <person name="Baldrian P."/>
            <person name="Stursova M."/>
            <person name="Weitz H."/>
            <person name="Taylor A."/>
            <person name="Grigoriev I.V."/>
            <person name="Nagy L.G."/>
            <person name="Martin F."/>
            <person name="Kauserud H."/>
        </authorList>
    </citation>
    <scope>NUCLEOTIDE SEQUENCE</scope>
    <source>
        <strain evidence="2">CBHHK200</strain>
    </source>
</reference>
<feature type="region of interest" description="Disordered" evidence="1">
    <location>
        <begin position="1"/>
        <end position="182"/>
    </location>
</feature>
<evidence type="ECO:0000256" key="1">
    <source>
        <dbReference type="SAM" id="MobiDB-lite"/>
    </source>
</evidence>
<evidence type="ECO:0000313" key="2">
    <source>
        <dbReference type="EMBL" id="KAJ7034992.1"/>
    </source>
</evidence>
<feature type="region of interest" description="Disordered" evidence="1">
    <location>
        <begin position="504"/>
        <end position="525"/>
    </location>
</feature>
<feature type="region of interest" description="Disordered" evidence="1">
    <location>
        <begin position="539"/>
        <end position="597"/>
    </location>
</feature>
<evidence type="ECO:0000313" key="3">
    <source>
        <dbReference type="Proteomes" id="UP001218188"/>
    </source>
</evidence>
<gene>
    <name evidence="2" type="ORF">C8F04DRAFT_1395071</name>
</gene>
<protein>
    <submittedName>
        <fullName evidence="2">Uncharacterized protein</fullName>
    </submittedName>
</protein>
<feature type="compositionally biased region" description="Polar residues" evidence="1">
    <location>
        <begin position="141"/>
        <end position="154"/>
    </location>
</feature>
<feature type="compositionally biased region" description="Acidic residues" evidence="1">
    <location>
        <begin position="744"/>
        <end position="758"/>
    </location>
</feature>
<dbReference type="Proteomes" id="UP001218188">
    <property type="component" value="Unassembled WGS sequence"/>
</dbReference>
<feature type="compositionally biased region" description="Basic residues" evidence="1">
    <location>
        <begin position="30"/>
        <end position="40"/>
    </location>
</feature>
<accession>A0AAD6T077</accession>
<feature type="region of interest" description="Disordered" evidence="1">
    <location>
        <begin position="203"/>
        <end position="231"/>
    </location>
</feature>
<feature type="compositionally biased region" description="Basic and acidic residues" evidence="1">
    <location>
        <begin position="313"/>
        <end position="336"/>
    </location>
</feature>
<feature type="region of interest" description="Disordered" evidence="1">
    <location>
        <begin position="826"/>
        <end position="901"/>
    </location>
</feature>
<name>A0AAD6T077_9AGAR</name>
<dbReference type="EMBL" id="JARJCM010000053">
    <property type="protein sequence ID" value="KAJ7034992.1"/>
    <property type="molecule type" value="Genomic_DNA"/>
</dbReference>
<feature type="region of interest" description="Disordered" evidence="1">
    <location>
        <begin position="719"/>
        <end position="788"/>
    </location>
</feature>
<feature type="compositionally biased region" description="Polar residues" evidence="1">
    <location>
        <begin position="849"/>
        <end position="860"/>
    </location>
</feature>
<proteinExistence type="predicted"/>
<feature type="compositionally biased region" description="Basic and acidic residues" evidence="1">
    <location>
        <begin position="830"/>
        <end position="843"/>
    </location>
</feature>
<organism evidence="2 3">
    <name type="scientific">Mycena alexandri</name>
    <dbReference type="NCBI Taxonomy" id="1745969"/>
    <lineage>
        <taxon>Eukaryota</taxon>
        <taxon>Fungi</taxon>
        <taxon>Dikarya</taxon>
        <taxon>Basidiomycota</taxon>
        <taxon>Agaricomycotina</taxon>
        <taxon>Agaricomycetes</taxon>
        <taxon>Agaricomycetidae</taxon>
        <taxon>Agaricales</taxon>
        <taxon>Marasmiineae</taxon>
        <taxon>Mycenaceae</taxon>
        <taxon>Mycena</taxon>
    </lineage>
</organism>
<feature type="compositionally biased region" description="Low complexity" evidence="1">
    <location>
        <begin position="408"/>
        <end position="417"/>
    </location>
</feature>
<feature type="region of interest" description="Disordered" evidence="1">
    <location>
        <begin position="311"/>
        <end position="336"/>
    </location>
</feature>